<dbReference type="InterPro" id="IPR029063">
    <property type="entry name" value="SAM-dependent_MTases_sf"/>
</dbReference>
<gene>
    <name evidence="2" type="ORF">D6850_18080</name>
</gene>
<dbReference type="Pfam" id="PF13578">
    <property type="entry name" value="Methyltransf_24"/>
    <property type="match status" value="1"/>
</dbReference>
<accession>A0A3A8B786</accession>
<feature type="transmembrane region" description="Helical" evidence="1">
    <location>
        <begin position="228"/>
        <end position="247"/>
    </location>
</feature>
<dbReference type="SUPFAM" id="SSF53335">
    <property type="entry name" value="S-adenosyl-L-methionine-dependent methyltransferases"/>
    <property type="match status" value="1"/>
</dbReference>
<dbReference type="GO" id="GO:0008168">
    <property type="term" value="F:methyltransferase activity"/>
    <property type="evidence" value="ECO:0007669"/>
    <property type="project" value="UniProtKB-KW"/>
</dbReference>
<keyword evidence="1" id="KW-0812">Transmembrane</keyword>
<name>A0A3A8B786_9RHOB</name>
<keyword evidence="3" id="KW-1185">Reference proteome</keyword>
<reference evidence="2 3" key="1">
    <citation type="submission" date="2018-09" db="EMBL/GenBank/DDBJ databases">
        <title>Roseovarius spongiae sp. nov., isolated from a marine sponge.</title>
        <authorList>
            <person name="Zhuang L."/>
            <person name="Luo L."/>
        </authorList>
    </citation>
    <scope>NUCLEOTIDE SEQUENCE [LARGE SCALE GENOMIC DNA]</scope>
    <source>
        <strain evidence="2 3">HN-E21</strain>
    </source>
</reference>
<dbReference type="AlphaFoldDB" id="A0A3A8B786"/>
<dbReference type="Proteomes" id="UP000281128">
    <property type="component" value="Unassembled WGS sequence"/>
</dbReference>
<keyword evidence="1" id="KW-0472">Membrane</keyword>
<dbReference type="EMBL" id="RAPE01000008">
    <property type="protein sequence ID" value="RKF12381.1"/>
    <property type="molecule type" value="Genomic_DNA"/>
</dbReference>
<keyword evidence="1" id="KW-1133">Transmembrane helix</keyword>
<organism evidence="2 3">
    <name type="scientific">Roseovarius spongiae</name>
    <dbReference type="NCBI Taxonomy" id="2320272"/>
    <lineage>
        <taxon>Bacteria</taxon>
        <taxon>Pseudomonadati</taxon>
        <taxon>Pseudomonadota</taxon>
        <taxon>Alphaproteobacteria</taxon>
        <taxon>Rhodobacterales</taxon>
        <taxon>Roseobacteraceae</taxon>
        <taxon>Roseovarius</taxon>
    </lineage>
</organism>
<dbReference type="GO" id="GO:0032259">
    <property type="term" value="P:methylation"/>
    <property type="evidence" value="ECO:0007669"/>
    <property type="project" value="UniProtKB-KW"/>
</dbReference>
<keyword evidence="2" id="KW-0489">Methyltransferase</keyword>
<evidence type="ECO:0000313" key="3">
    <source>
        <dbReference type="Proteomes" id="UP000281128"/>
    </source>
</evidence>
<dbReference type="RefSeq" id="WP_121169023.1">
    <property type="nucleotide sequence ID" value="NZ_RAPE01000008.1"/>
</dbReference>
<dbReference type="Gene3D" id="3.40.50.150">
    <property type="entry name" value="Vaccinia Virus protein VP39"/>
    <property type="match status" value="1"/>
</dbReference>
<dbReference type="OrthoDB" id="9795498at2"/>
<evidence type="ECO:0000256" key="1">
    <source>
        <dbReference type="SAM" id="Phobius"/>
    </source>
</evidence>
<evidence type="ECO:0000313" key="2">
    <source>
        <dbReference type="EMBL" id="RKF12381.1"/>
    </source>
</evidence>
<keyword evidence="2" id="KW-0808">Transferase</keyword>
<protein>
    <submittedName>
        <fullName evidence="2">Class I SAM-dependent methyltransferase</fullName>
    </submittedName>
</protein>
<comment type="caution">
    <text evidence="2">The sequence shown here is derived from an EMBL/GenBank/DDBJ whole genome shotgun (WGS) entry which is preliminary data.</text>
</comment>
<proteinExistence type="predicted"/>
<sequence>MKFKEWVSQKRSIFLTGAGLQKSGFFTKYKHVASVPANLPDYAEVEALFESKVENFSNILSEFSCHIGDLKEEIGDGAIPFEEEGMFPPVDVVVAYYMIRKHQPQRVLEIGSGASSYVIARALKKNKSGTLTCIDPVPRRSIAETGANFIPRVLNYGDIDIINKFSRNDILFVDSSHIMLPGMDVDIQFNRMFPRLPCGAIVHVHDIFLPENYPLEWGHRNYSEQNALIGWIISGFFEVLFPSFYVATRMRDELQRQLGELMPEKPERNAGSIWLRRSNMVP</sequence>